<name>A0A6C0BWC0_9ZZZZ</name>
<dbReference type="EMBL" id="MN739256">
    <property type="protein sequence ID" value="QHS95728.1"/>
    <property type="molecule type" value="Genomic_DNA"/>
</dbReference>
<evidence type="ECO:0000313" key="1">
    <source>
        <dbReference type="EMBL" id="QHS95728.1"/>
    </source>
</evidence>
<organism evidence="1">
    <name type="scientific">viral metagenome</name>
    <dbReference type="NCBI Taxonomy" id="1070528"/>
    <lineage>
        <taxon>unclassified sequences</taxon>
        <taxon>metagenomes</taxon>
        <taxon>organismal metagenomes</taxon>
    </lineage>
</organism>
<proteinExistence type="predicted"/>
<accession>A0A6C0BWC0</accession>
<dbReference type="AlphaFoldDB" id="A0A6C0BWC0"/>
<reference evidence="1" key="1">
    <citation type="journal article" date="2020" name="Nature">
        <title>Giant virus diversity and host interactions through global metagenomics.</title>
        <authorList>
            <person name="Schulz F."/>
            <person name="Roux S."/>
            <person name="Paez-Espino D."/>
            <person name="Jungbluth S."/>
            <person name="Walsh D.A."/>
            <person name="Denef V.J."/>
            <person name="McMahon K.D."/>
            <person name="Konstantinidis K.T."/>
            <person name="Eloe-Fadrosh E.A."/>
            <person name="Kyrpides N.C."/>
            <person name="Woyke T."/>
        </authorList>
    </citation>
    <scope>NUCLEOTIDE SEQUENCE</scope>
    <source>
        <strain evidence="1">GVMAG-M-3300018868-6</strain>
    </source>
</reference>
<protein>
    <submittedName>
        <fullName evidence="1">Uncharacterized protein</fullName>
    </submittedName>
</protein>
<sequence length="257" mass="30670">MENTPNNCKYCGKHYTRTQYLKRHELACLMKQQVTQKSKRVVDADAEEEEDVMPISVVSLIVKELVVKMAKMEEEIVMLKKWANKEKTRVNLVDWLTEHETAHQTATFVEWYKKTMIITRQHLELVFKYDIIQAIPYIFENLIGTETANIPIKCFEQKASVFYVFGAERTWVALSLQDFAKFVEHIHNKIIIENIKWQKENKHMLEDDAQYKEYLENNLKVLATKYDADYMCSQIRNKLFNYLKYNLNSVHEYEFVF</sequence>